<dbReference type="InterPro" id="IPR039793">
    <property type="entry name" value="UROS/Hem4"/>
</dbReference>
<comment type="catalytic activity">
    <reaction evidence="8 9">
        <text>hydroxymethylbilane = uroporphyrinogen III + H2O</text>
        <dbReference type="Rhea" id="RHEA:18965"/>
        <dbReference type="ChEBI" id="CHEBI:15377"/>
        <dbReference type="ChEBI" id="CHEBI:57308"/>
        <dbReference type="ChEBI" id="CHEBI:57845"/>
        <dbReference type="EC" id="4.2.1.75"/>
    </reaction>
</comment>
<evidence type="ECO:0000256" key="6">
    <source>
        <dbReference type="ARBA" id="ARBA00037589"/>
    </source>
</evidence>
<dbReference type="InterPro" id="IPR036108">
    <property type="entry name" value="4pyrrol_syn_uPrphyn_synt_sf"/>
</dbReference>
<dbReference type="EMBL" id="FCOR01000001">
    <property type="protein sequence ID" value="CVK15378.1"/>
    <property type="molecule type" value="Genomic_DNA"/>
</dbReference>
<dbReference type="OrthoDB" id="1523900at2"/>
<evidence type="ECO:0000256" key="1">
    <source>
        <dbReference type="ARBA" id="ARBA00004772"/>
    </source>
</evidence>
<dbReference type="STRING" id="1586267.GCA_001418685_00193"/>
<dbReference type="Proteomes" id="UP000182761">
    <property type="component" value="Unassembled WGS sequence"/>
</dbReference>
<dbReference type="GO" id="GO:0006780">
    <property type="term" value="P:uroporphyrinogen III biosynthetic process"/>
    <property type="evidence" value="ECO:0007669"/>
    <property type="project" value="UniProtKB-UniRule"/>
</dbReference>
<evidence type="ECO:0000256" key="8">
    <source>
        <dbReference type="ARBA" id="ARBA00048617"/>
    </source>
</evidence>
<dbReference type="GO" id="GO:0006782">
    <property type="term" value="P:protoporphyrinogen IX biosynthetic process"/>
    <property type="evidence" value="ECO:0007669"/>
    <property type="project" value="UniProtKB-UniRule"/>
</dbReference>
<dbReference type="SUPFAM" id="SSF69618">
    <property type="entry name" value="HemD-like"/>
    <property type="match status" value="1"/>
</dbReference>
<dbReference type="CDD" id="cd06578">
    <property type="entry name" value="HemD"/>
    <property type="match status" value="1"/>
</dbReference>
<name>A0A0X3AND6_9FLAO</name>
<dbReference type="InterPro" id="IPR003754">
    <property type="entry name" value="4pyrrol_synth_uPrphyn_synth"/>
</dbReference>
<evidence type="ECO:0000256" key="3">
    <source>
        <dbReference type="ARBA" id="ARBA00013109"/>
    </source>
</evidence>
<accession>A0A0X3AND6</accession>
<gene>
    <name evidence="11" type="ORF">Ga0061079_101192</name>
</gene>
<feature type="domain" description="Tetrapyrrole biosynthesis uroporphyrinogen III synthase" evidence="10">
    <location>
        <begin position="39"/>
        <end position="208"/>
    </location>
</feature>
<evidence type="ECO:0000256" key="5">
    <source>
        <dbReference type="ARBA" id="ARBA00023244"/>
    </source>
</evidence>
<comment type="function">
    <text evidence="6 9">Catalyzes cyclization of the linear tetrapyrrole, hydroxymethylbilane, to the macrocyclic uroporphyrinogen III.</text>
</comment>
<evidence type="ECO:0000256" key="2">
    <source>
        <dbReference type="ARBA" id="ARBA00008133"/>
    </source>
</evidence>
<evidence type="ECO:0000313" key="11">
    <source>
        <dbReference type="EMBL" id="CVK15378.1"/>
    </source>
</evidence>
<keyword evidence="12" id="KW-1185">Reference proteome</keyword>
<evidence type="ECO:0000256" key="9">
    <source>
        <dbReference type="RuleBase" id="RU366031"/>
    </source>
</evidence>
<evidence type="ECO:0000256" key="4">
    <source>
        <dbReference type="ARBA" id="ARBA00023239"/>
    </source>
</evidence>
<evidence type="ECO:0000259" key="10">
    <source>
        <dbReference type="Pfam" id="PF02602"/>
    </source>
</evidence>
<keyword evidence="4 9" id="KW-0456">Lyase</keyword>
<dbReference type="AlphaFoldDB" id="A0A0X3AND6"/>
<dbReference type="RefSeq" id="WP_055424603.1">
    <property type="nucleotide sequence ID" value="NZ_FCOR01000001.1"/>
</dbReference>
<comment type="pathway">
    <text evidence="1 9">Porphyrin-containing compound metabolism; protoporphyrin-IX biosynthesis; coproporphyrinogen-III from 5-aminolevulinate: step 3/4.</text>
</comment>
<evidence type="ECO:0000256" key="7">
    <source>
        <dbReference type="ARBA" id="ARBA00040167"/>
    </source>
</evidence>
<dbReference type="Gene3D" id="3.40.50.10090">
    <property type="match status" value="2"/>
</dbReference>
<dbReference type="PANTHER" id="PTHR38042">
    <property type="entry name" value="UROPORPHYRINOGEN-III SYNTHASE, CHLOROPLASTIC"/>
    <property type="match status" value="1"/>
</dbReference>
<keyword evidence="5 9" id="KW-0627">Porphyrin biosynthesis</keyword>
<evidence type="ECO:0000313" key="12">
    <source>
        <dbReference type="Proteomes" id="UP000182761"/>
    </source>
</evidence>
<dbReference type="UniPathway" id="UPA00251">
    <property type="reaction ID" value="UER00320"/>
</dbReference>
<dbReference type="Pfam" id="PF02602">
    <property type="entry name" value="HEM4"/>
    <property type="match status" value="1"/>
</dbReference>
<sequence>MKRILFTSSFSIPDDYDQEYEIDYIPFIYVEIYPYYEIIKYIPLDVDSFIVTSKNSAKAIKDIKLEGKFFVVGKSTAKELYGQNREITFISNYAEDLLERMLETDIKKYVFFKGNLSLTILPDTLRKNGVEVIGIESYKTILTPHKIDKIYDAIVFTSPSAVRSFSSMNEIPKETIIFTSGKTTAATVRTLGEYKIYYPEDSTKESILELIKKIIND</sequence>
<reference evidence="11 12" key="1">
    <citation type="submission" date="2016-01" db="EMBL/GenBank/DDBJ databases">
        <authorList>
            <person name="McClelland M."/>
            <person name="Jain A."/>
            <person name="Saraogi P."/>
            <person name="Mendelson R."/>
            <person name="Westerman R."/>
            <person name="SanMiguel P."/>
            <person name="Csonka L."/>
        </authorList>
    </citation>
    <scope>NUCLEOTIDE SEQUENCE [LARGE SCALE GENOMIC DNA]</scope>
    <source>
        <strain evidence="11 12">R-53146</strain>
    </source>
</reference>
<comment type="similarity">
    <text evidence="2 9">Belongs to the uroporphyrinogen-III synthase family.</text>
</comment>
<proteinExistence type="inferred from homology"/>
<dbReference type="GO" id="GO:0004852">
    <property type="term" value="F:uroporphyrinogen-III synthase activity"/>
    <property type="evidence" value="ECO:0007669"/>
    <property type="project" value="UniProtKB-UniRule"/>
</dbReference>
<dbReference type="EC" id="4.2.1.75" evidence="3 9"/>
<dbReference type="PANTHER" id="PTHR38042:SF1">
    <property type="entry name" value="UROPORPHYRINOGEN-III SYNTHASE, CHLOROPLASTIC"/>
    <property type="match status" value="1"/>
</dbReference>
<protein>
    <recommendedName>
        <fullName evidence="7 9">Uroporphyrinogen-III synthase</fullName>
        <ecNumber evidence="3 9">4.2.1.75</ecNumber>
    </recommendedName>
</protein>
<organism evidence="11 12">
    <name type="scientific">Apibacter mensalis</name>
    <dbReference type="NCBI Taxonomy" id="1586267"/>
    <lineage>
        <taxon>Bacteria</taxon>
        <taxon>Pseudomonadati</taxon>
        <taxon>Bacteroidota</taxon>
        <taxon>Flavobacteriia</taxon>
        <taxon>Flavobacteriales</taxon>
        <taxon>Weeksellaceae</taxon>
        <taxon>Apibacter</taxon>
    </lineage>
</organism>